<dbReference type="GO" id="GO:0004930">
    <property type="term" value="F:G protein-coupled receptor activity"/>
    <property type="evidence" value="ECO:0007669"/>
    <property type="project" value="TreeGrafter"/>
</dbReference>
<keyword evidence="7" id="KW-1185">Reference proteome</keyword>
<dbReference type="Ensembl" id="ENSSPUT00000014105.1">
    <property type="protein sequence ID" value="ENSSPUP00000013228.1"/>
    <property type="gene ID" value="ENSSPUG00000010156.1"/>
</dbReference>
<dbReference type="PRINTS" id="PR02001">
    <property type="entry name" value="GCR1CAMPR"/>
</dbReference>
<evidence type="ECO:0000256" key="5">
    <source>
        <dbReference type="SAM" id="Phobius"/>
    </source>
</evidence>
<keyword evidence="2 5" id="KW-0812">Transmembrane</keyword>
<reference evidence="6" key="2">
    <citation type="submission" date="2025-09" db="UniProtKB">
        <authorList>
            <consortium name="Ensembl"/>
        </authorList>
    </citation>
    <scope>IDENTIFICATION</scope>
</reference>
<sequence>LCFHSVVGSSSIIVYAVFQNAVRSPELRPLFYLSLSDLFLGICWLIGAFLYNTSTTNQDVICYNLQTTGQIFYVASFLYTANYTCHLYLDLKVKYNQNMNMSPLVLSYAGCMGRIATVLSSLIPFLLMVPVFCLGNIRQCYQNSSQNHGCLLMHTDQHQVPDVSECSVIYLYAIGVFLISFLICFVAILVLLIRARVLYKRFLNSTGYMGDQQWAMVKMVEQRVVFYPVALTASSQGLLNCVVYGWTQHTFRRMKRNTFRDVDTQTPLLRSQKAFYASTHPNGAQAAAASASTVL</sequence>
<feature type="transmembrane region" description="Helical" evidence="5">
    <location>
        <begin position="103"/>
        <end position="127"/>
    </location>
</feature>
<evidence type="ECO:0000256" key="1">
    <source>
        <dbReference type="ARBA" id="ARBA00004141"/>
    </source>
</evidence>
<proteinExistence type="predicted"/>
<organism evidence="6 7">
    <name type="scientific">Sphenodon punctatus</name>
    <name type="common">Tuatara</name>
    <name type="synonym">Hatteria punctata</name>
    <dbReference type="NCBI Taxonomy" id="8508"/>
    <lineage>
        <taxon>Eukaryota</taxon>
        <taxon>Metazoa</taxon>
        <taxon>Chordata</taxon>
        <taxon>Craniata</taxon>
        <taxon>Vertebrata</taxon>
        <taxon>Euteleostomi</taxon>
        <taxon>Lepidosauria</taxon>
        <taxon>Sphenodontia</taxon>
        <taxon>Sphenodontidae</taxon>
        <taxon>Sphenodon</taxon>
    </lineage>
</organism>
<feature type="transmembrane region" description="Helical" evidence="5">
    <location>
        <begin position="224"/>
        <end position="246"/>
    </location>
</feature>
<evidence type="ECO:0000313" key="7">
    <source>
        <dbReference type="Proteomes" id="UP000694392"/>
    </source>
</evidence>
<protein>
    <submittedName>
        <fullName evidence="6">Transmembrane protein 116</fullName>
    </submittedName>
</protein>
<name>A0A8D0H1N4_SPHPU</name>
<gene>
    <name evidence="6" type="primary">TMEM116</name>
</gene>
<dbReference type="AlphaFoldDB" id="A0A8D0H1N4"/>
<evidence type="ECO:0000256" key="3">
    <source>
        <dbReference type="ARBA" id="ARBA00022989"/>
    </source>
</evidence>
<dbReference type="Proteomes" id="UP000694392">
    <property type="component" value="Unplaced"/>
</dbReference>
<evidence type="ECO:0000256" key="2">
    <source>
        <dbReference type="ARBA" id="ARBA00022692"/>
    </source>
</evidence>
<dbReference type="InterPro" id="IPR022343">
    <property type="entry name" value="GCR1-cAMP_receptor"/>
</dbReference>
<dbReference type="GeneTree" id="ENSGT00390000003209"/>
<feature type="transmembrane region" description="Helical" evidence="5">
    <location>
        <begin position="71"/>
        <end position="91"/>
    </location>
</feature>
<dbReference type="PANTHER" id="PTHR23112">
    <property type="entry name" value="G PROTEIN-COUPLED RECEPTOR 157-RELATED"/>
    <property type="match status" value="1"/>
</dbReference>
<accession>A0A8D0H1N4</accession>
<dbReference type="PANTHER" id="PTHR23112:SF0">
    <property type="entry name" value="TRANSMEMBRANE PROTEIN 116"/>
    <property type="match status" value="1"/>
</dbReference>
<dbReference type="SUPFAM" id="SSF81321">
    <property type="entry name" value="Family A G protein-coupled receptor-like"/>
    <property type="match status" value="1"/>
</dbReference>
<evidence type="ECO:0000256" key="4">
    <source>
        <dbReference type="ARBA" id="ARBA00023136"/>
    </source>
</evidence>
<comment type="subcellular location">
    <subcellularLocation>
        <location evidence="1">Membrane</location>
        <topology evidence="1">Multi-pass membrane protein</topology>
    </subcellularLocation>
</comment>
<feature type="transmembrane region" description="Helical" evidence="5">
    <location>
        <begin position="30"/>
        <end position="51"/>
    </location>
</feature>
<dbReference type="GO" id="GO:0005886">
    <property type="term" value="C:plasma membrane"/>
    <property type="evidence" value="ECO:0007669"/>
    <property type="project" value="TreeGrafter"/>
</dbReference>
<keyword evidence="3 5" id="KW-1133">Transmembrane helix</keyword>
<evidence type="ECO:0000313" key="6">
    <source>
        <dbReference type="Ensembl" id="ENSSPUP00000013228.1"/>
    </source>
</evidence>
<dbReference type="GO" id="GO:0007189">
    <property type="term" value="P:adenylate cyclase-activating G protein-coupled receptor signaling pathway"/>
    <property type="evidence" value="ECO:0007669"/>
    <property type="project" value="TreeGrafter"/>
</dbReference>
<feature type="transmembrane region" description="Helical" evidence="5">
    <location>
        <begin position="169"/>
        <end position="193"/>
    </location>
</feature>
<keyword evidence="4 5" id="KW-0472">Membrane</keyword>
<dbReference type="Gene3D" id="1.20.1070.10">
    <property type="entry name" value="Rhodopsin 7-helix transmembrane proteins"/>
    <property type="match status" value="1"/>
</dbReference>
<reference evidence="6" key="1">
    <citation type="submission" date="2025-08" db="UniProtKB">
        <authorList>
            <consortium name="Ensembl"/>
        </authorList>
    </citation>
    <scope>IDENTIFICATION</scope>
</reference>